<feature type="non-terminal residue" evidence="4">
    <location>
        <position position="814"/>
    </location>
</feature>
<protein>
    <recommendedName>
        <fullName evidence="6">Pentatricopeptide repeat-containing protein, chloroplastic</fullName>
    </recommendedName>
</protein>
<evidence type="ECO:0000256" key="2">
    <source>
        <dbReference type="PROSITE-ProRule" id="PRU00708"/>
    </source>
</evidence>
<sequence length="814" mass="85485">MRESRTGLGWPGLGPPSPAGPGSFTEAGRVPGRPGRLSAAVVGFCVMFNLWEYIAEQLLSTQRYILESKHRDRVHRTKDEVREDMMKILGDIKLVQSALGRDRRDERDDDIVNVDIDVEPRVTYIQVPSGIVDVDGAVALSGMSLDTGLAFCSDPAAAFPSAEPQFVIAGVAGFALLVAGRARACLDRGLSARRAAASCRPAALREELAARDAAVSGFRGVLLPGLRAYAEVQHRSQRWPPLLTGVAKSVSMCTQTEAWAQMGQWARAGAYFPWYFIRGLTTGIAGAGSLFIARSTGVPQHLLIASRGVGLTLGPIAMGDLLGRAVWSGNAECAFALALAVKMATELAIPRLSSGLALCFTFFLCGWAMAVLDTLGSILVTRIHGESCSGTFARLDMAYSVGCAVAPFVVVAVHERAWPFLAVTDLVLVAVIVRKRLLRGKPRNWKAKIRGLPYEGRACGRLGSDVRLRGGAWCWDGLVLRPAPLLKVVPFNLRIAACARGAAWAEALRLLLEMRRRGPRPDIVSYNSAAHACAAATLWQRAAGILWTLRRGGGPAPDAATFAAVVKGLGKGAVWQRAVAVLADMGRARVRQDTLSFVSAIDACGSAACWPAGIALLGEMLRCGLPLGIHALSAVATACVRGARWQGGLALLHGAAAAGLRLDEVAIGAGLQACAAGARWDVGLSLLERASRQAVRQGAPLLEAAVAACAAGGQWARALALHGRHGAPTAVGCNHALTACERGRQWQACLLLLREMPRARLAADAASFVAAARGAAAAPWPLALALLSEARARGLALGSFGALAAVGACASGGQ</sequence>
<dbReference type="Pfam" id="PF01535">
    <property type="entry name" value="PPR"/>
    <property type="match status" value="1"/>
</dbReference>
<dbReference type="Proteomes" id="UP001189429">
    <property type="component" value="Unassembled WGS sequence"/>
</dbReference>
<dbReference type="PANTHER" id="PTHR47447:SF17">
    <property type="entry name" value="OS12G0638900 PROTEIN"/>
    <property type="match status" value="1"/>
</dbReference>
<dbReference type="PANTHER" id="PTHR47447">
    <property type="entry name" value="OS03G0856100 PROTEIN"/>
    <property type="match status" value="1"/>
</dbReference>
<gene>
    <name evidence="4" type="ORF">PCOR1329_LOCUS84771</name>
</gene>
<proteinExistence type="predicted"/>
<evidence type="ECO:0000313" key="4">
    <source>
        <dbReference type="EMBL" id="CAK0910649.1"/>
    </source>
</evidence>
<name>A0ABN9YEM6_9DINO</name>
<evidence type="ECO:0008006" key="6">
    <source>
        <dbReference type="Google" id="ProtNLM"/>
    </source>
</evidence>
<feature type="region of interest" description="Disordered" evidence="3">
    <location>
        <begin position="1"/>
        <end position="28"/>
    </location>
</feature>
<dbReference type="PROSITE" id="PS51375">
    <property type="entry name" value="PPR"/>
    <property type="match status" value="1"/>
</dbReference>
<evidence type="ECO:0000256" key="3">
    <source>
        <dbReference type="SAM" id="MobiDB-lite"/>
    </source>
</evidence>
<dbReference type="InterPro" id="IPR011990">
    <property type="entry name" value="TPR-like_helical_dom_sf"/>
</dbReference>
<organism evidence="4 5">
    <name type="scientific">Prorocentrum cordatum</name>
    <dbReference type="NCBI Taxonomy" id="2364126"/>
    <lineage>
        <taxon>Eukaryota</taxon>
        <taxon>Sar</taxon>
        <taxon>Alveolata</taxon>
        <taxon>Dinophyceae</taxon>
        <taxon>Prorocentrales</taxon>
        <taxon>Prorocentraceae</taxon>
        <taxon>Prorocentrum</taxon>
    </lineage>
</organism>
<keyword evidence="5" id="KW-1185">Reference proteome</keyword>
<dbReference type="Gene3D" id="1.25.40.10">
    <property type="entry name" value="Tetratricopeptide repeat domain"/>
    <property type="match status" value="3"/>
</dbReference>
<keyword evidence="1" id="KW-0677">Repeat</keyword>
<reference evidence="4" key="1">
    <citation type="submission" date="2023-10" db="EMBL/GenBank/DDBJ databases">
        <authorList>
            <person name="Chen Y."/>
            <person name="Shah S."/>
            <person name="Dougan E. K."/>
            <person name="Thang M."/>
            <person name="Chan C."/>
        </authorList>
    </citation>
    <scope>NUCLEOTIDE SEQUENCE [LARGE SCALE GENOMIC DNA]</scope>
</reference>
<accession>A0ABN9YEM6</accession>
<comment type="caution">
    <text evidence="4">The sequence shown here is derived from an EMBL/GenBank/DDBJ whole genome shotgun (WGS) entry which is preliminary data.</text>
</comment>
<feature type="repeat" description="PPR" evidence="2">
    <location>
        <begin position="487"/>
        <end position="521"/>
    </location>
</feature>
<evidence type="ECO:0000313" key="5">
    <source>
        <dbReference type="Proteomes" id="UP001189429"/>
    </source>
</evidence>
<evidence type="ECO:0000256" key="1">
    <source>
        <dbReference type="ARBA" id="ARBA00022737"/>
    </source>
</evidence>
<dbReference type="InterPro" id="IPR002885">
    <property type="entry name" value="PPR_rpt"/>
</dbReference>
<dbReference type="EMBL" id="CAUYUJ010022437">
    <property type="protein sequence ID" value="CAK0910649.1"/>
    <property type="molecule type" value="Genomic_DNA"/>
</dbReference>